<name>G6XIR6_9PROT</name>
<dbReference type="EMBL" id="AGQV01000002">
    <property type="protein sequence ID" value="EHH68374.1"/>
    <property type="molecule type" value="Genomic_DNA"/>
</dbReference>
<dbReference type="PATRIC" id="fig|1088869.3.peg.1142"/>
<evidence type="ECO:0000313" key="1">
    <source>
        <dbReference type="EMBL" id="EHH68374.1"/>
    </source>
</evidence>
<accession>G6XIR6</accession>
<evidence type="ECO:0000313" key="2">
    <source>
        <dbReference type="Proteomes" id="UP000004949"/>
    </source>
</evidence>
<gene>
    <name evidence="1" type="ORF">GMO_11440</name>
</gene>
<protein>
    <submittedName>
        <fullName evidence="1">Uncharacterized protein</fullName>
    </submittedName>
</protein>
<proteinExistence type="predicted"/>
<reference evidence="1 2" key="1">
    <citation type="submission" date="2011-10" db="EMBL/GenBank/DDBJ databases">
        <title>Genome sequence of Gluconobacter morbifer G707, isolated from Drosophila gut.</title>
        <authorList>
            <person name="Lee W.-J."/>
            <person name="Kim E.-K."/>
        </authorList>
    </citation>
    <scope>NUCLEOTIDE SEQUENCE [LARGE SCALE GENOMIC DNA]</scope>
    <source>
        <strain evidence="1 2">G707</strain>
    </source>
</reference>
<keyword evidence="2" id="KW-1185">Reference proteome</keyword>
<dbReference type="Proteomes" id="UP000004949">
    <property type="component" value="Unassembled WGS sequence"/>
</dbReference>
<comment type="caution">
    <text evidence="1">The sequence shown here is derived from an EMBL/GenBank/DDBJ whole genome shotgun (WGS) entry which is preliminary data.</text>
</comment>
<organism evidence="1 2">
    <name type="scientific">Gluconobacter morbifer G707</name>
    <dbReference type="NCBI Taxonomy" id="1088869"/>
    <lineage>
        <taxon>Bacteria</taxon>
        <taxon>Pseudomonadati</taxon>
        <taxon>Pseudomonadota</taxon>
        <taxon>Alphaproteobacteria</taxon>
        <taxon>Acetobacterales</taxon>
        <taxon>Acetobacteraceae</taxon>
        <taxon>Gluconobacter</taxon>
    </lineage>
</organism>
<dbReference type="AlphaFoldDB" id="G6XIR6"/>
<sequence length="67" mass="7597">MLDYWQSVTDRPARDSDLSGLDLSCIITRYTDRTNLENALDAPEKALHVWWHHFVADPPSAVVICGN</sequence>